<name>A0ABU0RQF9_9ACTN</name>
<dbReference type="PANTHER" id="PTHR46637">
    <property type="entry name" value="TIS1421-TRANSPOSASE PROTEIN A"/>
    <property type="match status" value="1"/>
</dbReference>
<dbReference type="EMBL" id="JAUSZS010000004">
    <property type="protein sequence ID" value="MDQ0934221.1"/>
    <property type="molecule type" value="Genomic_DNA"/>
</dbReference>
<dbReference type="PRINTS" id="PR00313">
    <property type="entry name" value="CABNDNGRPT"/>
</dbReference>
<reference evidence="4 5" key="1">
    <citation type="submission" date="2023-07" db="EMBL/GenBank/DDBJ databases">
        <title>Comparative genomics of wheat-associated soil bacteria to identify genetic determinants of phenazine resistance.</title>
        <authorList>
            <person name="Mouncey N."/>
        </authorList>
    </citation>
    <scope>NUCLEOTIDE SEQUENCE [LARGE SCALE GENOMIC DNA]</scope>
    <source>
        <strain evidence="4 5">W2I16</strain>
    </source>
</reference>
<keyword evidence="2" id="KW-0812">Transmembrane</keyword>
<proteinExistence type="predicted"/>
<keyword evidence="2" id="KW-0472">Membrane</keyword>
<dbReference type="Pfam" id="PF13340">
    <property type="entry name" value="DUF4096"/>
    <property type="match status" value="1"/>
</dbReference>
<feature type="transmembrane region" description="Helical" evidence="2">
    <location>
        <begin position="200"/>
        <end position="223"/>
    </location>
</feature>
<evidence type="ECO:0000256" key="1">
    <source>
        <dbReference type="SAM" id="MobiDB-lite"/>
    </source>
</evidence>
<feature type="domain" description="Insertion element IS402-like" evidence="3">
    <location>
        <begin position="6"/>
        <end position="76"/>
    </location>
</feature>
<organism evidence="4 5">
    <name type="scientific">Streptomyces turgidiscabies</name>
    <dbReference type="NCBI Taxonomy" id="85558"/>
    <lineage>
        <taxon>Bacteria</taxon>
        <taxon>Bacillati</taxon>
        <taxon>Actinomycetota</taxon>
        <taxon>Actinomycetes</taxon>
        <taxon>Kitasatosporales</taxon>
        <taxon>Streptomycetaceae</taxon>
        <taxon>Streptomyces</taxon>
    </lineage>
</organism>
<evidence type="ECO:0000313" key="5">
    <source>
        <dbReference type="Proteomes" id="UP001223072"/>
    </source>
</evidence>
<dbReference type="InterPro" id="IPR018511">
    <property type="entry name" value="Hemolysin-typ_Ca-bd_CS"/>
</dbReference>
<dbReference type="InterPro" id="IPR001343">
    <property type="entry name" value="Hemolysn_Ca-bd"/>
</dbReference>
<dbReference type="InterPro" id="IPR025161">
    <property type="entry name" value="IS402-like_dom"/>
</dbReference>
<evidence type="ECO:0000313" key="4">
    <source>
        <dbReference type="EMBL" id="MDQ0934221.1"/>
    </source>
</evidence>
<gene>
    <name evidence="4" type="ORF">QFZ49_004161</name>
</gene>
<dbReference type="SUPFAM" id="SSF51120">
    <property type="entry name" value="beta-Roll"/>
    <property type="match status" value="1"/>
</dbReference>
<evidence type="ECO:0000259" key="3">
    <source>
        <dbReference type="Pfam" id="PF13340"/>
    </source>
</evidence>
<sequence length="476" mass="50482">MTRRQLTDEQWMLIEPFLPMSEYGPYPERLREQFEGVIWRFRTSSQWREMPGEFGPWPTVYGRFRVWRDAGVFTALLEGVIAEAARQGQTDLSLVSVDSTTTRAHHDAAGMCIGKEVMDALDEATAEQERARQKGNVTSSHPPPAARMLGRPLGSAATTRGLPRSSHMASLNSDSVSSTHVTPEVTRMSSSTTGRRKTRLASASAMALTLALGAGLTVVPLMLGAGTAGAAAPSAKAEVNSNDWEFSYTAAAGQTNKLTVTESYVNDTDITFVVDDVVPISVGRGCVYPSAADHTKVQCTVVTVDSQSPYQILVMDLRDGNDVVDFTNNTDQAYYENWIELGLGNDKLTGRGSVDASFVDGGAGDDTLTVGHASFARGGDGNDTITSLGGFVEGGKGNDVIRGGAEDENLSGDDGNDTIYGGAGNDHIYGGKGNDVLYGEAGIDQIWGNSGNDKLYGGAGNDILSGGPGTNVVRQD</sequence>
<dbReference type="InterPro" id="IPR052909">
    <property type="entry name" value="Transposase_6_like"/>
</dbReference>
<protein>
    <submittedName>
        <fullName evidence="4">Ca2+-binding RTX toxin-like protein/transposase</fullName>
    </submittedName>
</protein>
<dbReference type="Pfam" id="PF00353">
    <property type="entry name" value="HemolysinCabind"/>
    <property type="match status" value="2"/>
</dbReference>
<evidence type="ECO:0000256" key="2">
    <source>
        <dbReference type="SAM" id="Phobius"/>
    </source>
</evidence>
<dbReference type="Gene3D" id="2.150.10.10">
    <property type="entry name" value="Serralysin-like metalloprotease, C-terminal"/>
    <property type="match status" value="2"/>
</dbReference>
<feature type="region of interest" description="Disordered" evidence="1">
    <location>
        <begin position="124"/>
        <end position="197"/>
    </location>
</feature>
<dbReference type="Proteomes" id="UP001223072">
    <property type="component" value="Unassembled WGS sequence"/>
</dbReference>
<dbReference type="InterPro" id="IPR011049">
    <property type="entry name" value="Serralysin-like_metalloprot_C"/>
</dbReference>
<keyword evidence="5" id="KW-1185">Reference proteome</keyword>
<feature type="compositionally biased region" description="Polar residues" evidence="1">
    <location>
        <begin position="167"/>
        <end position="193"/>
    </location>
</feature>
<accession>A0ABU0RQF9</accession>
<keyword evidence="2" id="KW-1133">Transmembrane helix</keyword>
<comment type="caution">
    <text evidence="4">The sequence shown here is derived from an EMBL/GenBank/DDBJ whole genome shotgun (WGS) entry which is preliminary data.</text>
</comment>
<dbReference type="PANTHER" id="PTHR46637:SF1">
    <property type="entry name" value="BLL5188 PROTEIN"/>
    <property type="match status" value="1"/>
</dbReference>
<dbReference type="PROSITE" id="PS00330">
    <property type="entry name" value="HEMOLYSIN_CALCIUM"/>
    <property type="match status" value="1"/>
</dbReference>